<gene>
    <name evidence="7" type="ORF">SAMN04489860_0890</name>
</gene>
<evidence type="ECO:0000259" key="6">
    <source>
        <dbReference type="Pfam" id="PF13515"/>
    </source>
</evidence>
<feature type="transmembrane region" description="Helical" evidence="5">
    <location>
        <begin position="31"/>
        <end position="52"/>
    </location>
</feature>
<evidence type="ECO:0000256" key="3">
    <source>
        <dbReference type="ARBA" id="ARBA00022989"/>
    </source>
</evidence>
<dbReference type="EMBL" id="LT629776">
    <property type="protein sequence ID" value="SDS14068.1"/>
    <property type="molecule type" value="Genomic_DNA"/>
</dbReference>
<keyword evidence="3 5" id="KW-1133">Transmembrane helix</keyword>
<dbReference type="InterPro" id="IPR049453">
    <property type="entry name" value="Memb_transporter_dom"/>
</dbReference>
<comment type="subcellular location">
    <subcellularLocation>
        <location evidence="1">Membrane</location>
        <topology evidence="1">Multi-pass membrane protein</topology>
    </subcellularLocation>
</comment>
<sequence length="370" mass="39613">MSGDVSDSARTDRPRVVVHARVRQGLNRVRAAFWPIMLASAAASGAWAFAHYVVGHEFPFFAPVAAWVCLGFSADREVRKVVELGVGVAIGVLFGELVVLGIGGGWWQVGLVLAVATLLARFIDRGPMLTMQAGTQAIVISSIQPGTGVTPFDRWTDALVGAAVALAVAVMLPGDPRARPRRAASDAVFEFASGLSRLADALRDADADDLETALVRLRASEPSLQEWQSVATNSADVARVNAVQRRHLPEIRRLQDASVRTDRAVRSVRVLTRRALGTPLAEHDVSAIADVVERFGSGCRVLASALSGGIDPFVAREILEEVATELDPHELGQGDWHVQSLVLLLRSPVVDMLEAAGEDPARARALLPEL</sequence>
<keyword evidence="4 5" id="KW-0472">Membrane</keyword>
<reference evidence="7 8" key="1">
    <citation type="submission" date="2016-10" db="EMBL/GenBank/DDBJ databases">
        <authorList>
            <person name="de Groot N.N."/>
        </authorList>
    </citation>
    <scope>NUCLEOTIDE SEQUENCE [LARGE SCALE GENOMIC DNA]</scope>
    <source>
        <strain evidence="7 8">DSM 22126</strain>
    </source>
</reference>
<evidence type="ECO:0000256" key="2">
    <source>
        <dbReference type="ARBA" id="ARBA00022692"/>
    </source>
</evidence>
<evidence type="ECO:0000313" key="8">
    <source>
        <dbReference type="Proteomes" id="UP000185663"/>
    </source>
</evidence>
<evidence type="ECO:0000256" key="1">
    <source>
        <dbReference type="ARBA" id="ARBA00004141"/>
    </source>
</evidence>
<keyword evidence="8" id="KW-1185">Reference proteome</keyword>
<name>A0A1H1PSB7_9CELL</name>
<proteinExistence type="predicted"/>
<evidence type="ECO:0000256" key="4">
    <source>
        <dbReference type="ARBA" id="ARBA00023136"/>
    </source>
</evidence>
<dbReference type="AlphaFoldDB" id="A0A1H1PSB7"/>
<dbReference type="Pfam" id="PF13515">
    <property type="entry name" value="FUSC_2"/>
    <property type="match status" value="1"/>
</dbReference>
<dbReference type="eggNOG" id="COG4129">
    <property type="taxonomic scope" value="Bacteria"/>
</dbReference>
<evidence type="ECO:0000256" key="5">
    <source>
        <dbReference type="SAM" id="Phobius"/>
    </source>
</evidence>
<keyword evidence="2 5" id="KW-0812">Transmembrane</keyword>
<feature type="transmembrane region" description="Helical" evidence="5">
    <location>
        <begin position="58"/>
        <end position="74"/>
    </location>
</feature>
<feature type="transmembrane region" description="Helical" evidence="5">
    <location>
        <begin position="81"/>
        <end position="100"/>
    </location>
</feature>
<dbReference type="RefSeq" id="WP_083371731.1">
    <property type="nucleotide sequence ID" value="NZ_LT629776.1"/>
</dbReference>
<evidence type="ECO:0000313" key="7">
    <source>
        <dbReference type="EMBL" id="SDS14068.1"/>
    </source>
</evidence>
<feature type="transmembrane region" description="Helical" evidence="5">
    <location>
        <begin position="106"/>
        <end position="123"/>
    </location>
</feature>
<feature type="domain" description="Integral membrane bound transporter" evidence="6">
    <location>
        <begin position="46"/>
        <end position="168"/>
    </location>
</feature>
<dbReference type="OrthoDB" id="5198202at2"/>
<protein>
    <submittedName>
        <fullName evidence="7">Uncharacterized membrane protein YgaE, UPF0421/DUF939 family</fullName>
    </submittedName>
</protein>
<dbReference type="STRING" id="545619.SAMN04489860_0890"/>
<accession>A0A1H1PSB7</accession>
<organism evidence="7 8">
    <name type="scientific">Paraoerskovia marina</name>
    <dbReference type="NCBI Taxonomy" id="545619"/>
    <lineage>
        <taxon>Bacteria</taxon>
        <taxon>Bacillati</taxon>
        <taxon>Actinomycetota</taxon>
        <taxon>Actinomycetes</taxon>
        <taxon>Micrococcales</taxon>
        <taxon>Cellulomonadaceae</taxon>
        <taxon>Paraoerskovia</taxon>
    </lineage>
</organism>
<dbReference type="Proteomes" id="UP000185663">
    <property type="component" value="Chromosome I"/>
</dbReference>
<dbReference type="GO" id="GO:0016020">
    <property type="term" value="C:membrane"/>
    <property type="evidence" value="ECO:0007669"/>
    <property type="project" value="UniProtKB-SubCell"/>
</dbReference>